<dbReference type="OrthoDB" id="3540762at2"/>
<evidence type="ECO:0000256" key="1">
    <source>
        <dbReference type="SAM" id="MobiDB-lite"/>
    </source>
</evidence>
<reference evidence="2 3" key="1">
    <citation type="submission" date="2018-01" db="EMBL/GenBank/DDBJ databases">
        <title>Draft genome sequence of Nonomuraea sp. KC333.</title>
        <authorList>
            <person name="Sahin N."/>
            <person name="Saygin H."/>
            <person name="Ay H."/>
        </authorList>
    </citation>
    <scope>NUCLEOTIDE SEQUENCE [LARGE SCALE GENOMIC DNA]</scope>
    <source>
        <strain evidence="2 3">KC333</strain>
    </source>
</reference>
<name>A0A2W2E5R2_9ACTN</name>
<keyword evidence="3" id="KW-1185">Reference proteome</keyword>
<dbReference type="EMBL" id="POUD01000257">
    <property type="protein sequence ID" value="PZG08920.1"/>
    <property type="molecule type" value="Genomic_DNA"/>
</dbReference>
<accession>A0A2W2E5R2</accession>
<dbReference type="AlphaFoldDB" id="A0A2W2E5R2"/>
<feature type="region of interest" description="Disordered" evidence="1">
    <location>
        <begin position="130"/>
        <end position="150"/>
    </location>
</feature>
<evidence type="ECO:0000313" key="2">
    <source>
        <dbReference type="EMBL" id="PZG08920.1"/>
    </source>
</evidence>
<evidence type="ECO:0000313" key="3">
    <source>
        <dbReference type="Proteomes" id="UP000249304"/>
    </source>
</evidence>
<dbReference type="Proteomes" id="UP000249304">
    <property type="component" value="Unassembled WGS sequence"/>
</dbReference>
<gene>
    <name evidence="2" type="ORF">C1J01_38405</name>
</gene>
<protein>
    <submittedName>
        <fullName evidence="2">Uncharacterized protein</fullName>
    </submittedName>
</protein>
<proteinExistence type="predicted"/>
<sequence length="150" mass="15759">MPAPQVHLRAEQDGRHYELTVHAVDGGHQVELTGSDANGRLLTEWRGTLPAAADLTAIAQLLASGVAELTGVPAPRPAATVEEQRARHANAARPWTAEDDARLAELAAAPGATIGDLMRELGRSRGAVRSRLEKKVPGSPLLGRTPAANC</sequence>
<dbReference type="RefSeq" id="WP_111183887.1">
    <property type="nucleotide sequence ID" value="NZ_POUD01000257.1"/>
</dbReference>
<comment type="caution">
    <text evidence="2">The sequence shown here is derived from an EMBL/GenBank/DDBJ whole genome shotgun (WGS) entry which is preliminary data.</text>
</comment>
<organism evidence="2 3">
    <name type="scientific">Nonomuraea aridisoli</name>
    <dbReference type="NCBI Taxonomy" id="2070368"/>
    <lineage>
        <taxon>Bacteria</taxon>
        <taxon>Bacillati</taxon>
        <taxon>Actinomycetota</taxon>
        <taxon>Actinomycetes</taxon>
        <taxon>Streptosporangiales</taxon>
        <taxon>Streptosporangiaceae</taxon>
        <taxon>Nonomuraea</taxon>
    </lineage>
</organism>